<evidence type="ECO:0000256" key="4">
    <source>
        <dbReference type="ARBA" id="ARBA00022617"/>
    </source>
</evidence>
<dbReference type="EMBL" id="KQ086046">
    <property type="protein sequence ID" value="KLO09748.1"/>
    <property type="molecule type" value="Genomic_DNA"/>
</dbReference>
<dbReference type="Pfam" id="PF00067">
    <property type="entry name" value="p450"/>
    <property type="match status" value="1"/>
</dbReference>
<dbReference type="AlphaFoldDB" id="A0A0H2RJW2"/>
<keyword evidence="7 9" id="KW-0408">Iron</keyword>
<evidence type="ECO:0000256" key="2">
    <source>
        <dbReference type="ARBA" id="ARBA00005179"/>
    </source>
</evidence>
<dbReference type="PANTHER" id="PTHR46300">
    <property type="entry name" value="P450, PUTATIVE (EUROFUNG)-RELATED-RELATED"/>
    <property type="match status" value="1"/>
</dbReference>
<dbReference type="OrthoDB" id="1055148at2759"/>
<keyword evidence="6 10" id="KW-0560">Oxidoreductase</keyword>
<dbReference type="InterPro" id="IPR001128">
    <property type="entry name" value="Cyt_P450"/>
</dbReference>
<gene>
    <name evidence="12" type="ORF">SCHPADRAFT_551417</name>
</gene>
<dbReference type="InterPro" id="IPR050364">
    <property type="entry name" value="Cytochrome_P450_fung"/>
</dbReference>
<dbReference type="GO" id="GO:0005506">
    <property type="term" value="F:iron ion binding"/>
    <property type="evidence" value="ECO:0007669"/>
    <property type="project" value="InterPro"/>
</dbReference>
<dbReference type="InParanoid" id="A0A0H2RJW2"/>
<name>A0A0H2RJW2_9AGAM</name>
<feature type="transmembrane region" description="Helical" evidence="11">
    <location>
        <begin position="20"/>
        <end position="36"/>
    </location>
</feature>
<dbReference type="GO" id="GO:0004497">
    <property type="term" value="F:monooxygenase activity"/>
    <property type="evidence" value="ECO:0007669"/>
    <property type="project" value="UniProtKB-KW"/>
</dbReference>
<evidence type="ECO:0000256" key="6">
    <source>
        <dbReference type="ARBA" id="ARBA00023002"/>
    </source>
</evidence>
<keyword evidence="11" id="KW-0812">Transmembrane</keyword>
<evidence type="ECO:0000256" key="8">
    <source>
        <dbReference type="ARBA" id="ARBA00023033"/>
    </source>
</evidence>
<dbReference type="GO" id="GO:0020037">
    <property type="term" value="F:heme binding"/>
    <property type="evidence" value="ECO:0007669"/>
    <property type="project" value="InterPro"/>
</dbReference>
<evidence type="ECO:0000256" key="3">
    <source>
        <dbReference type="ARBA" id="ARBA00010617"/>
    </source>
</evidence>
<dbReference type="PROSITE" id="PS00086">
    <property type="entry name" value="CYTOCHROME_P450"/>
    <property type="match status" value="1"/>
</dbReference>
<evidence type="ECO:0000256" key="5">
    <source>
        <dbReference type="ARBA" id="ARBA00022723"/>
    </source>
</evidence>
<evidence type="ECO:0000313" key="13">
    <source>
        <dbReference type="Proteomes" id="UP000053477"/>
    </source>
</evidence>
<dbReference type="SUPFAM" id="SSF48264">
    <property type="entry name" value="Cytochrome P450"/>
    <property type="match status" value="1"/>
</dbReference>
<dbReference type="InterPro" id="IPR017972">
    <property type="entry name" value="Cyt_P450_CS"/>
</dbReference>
<evidence type="ECO:0000256" key="1">
    <source>
        <dbReference type="ARBA" id="ARBA00001971"/>
    </source>
</evidence>
<dbReference type="Proteomes" id="UP000053477">
    <property type="component" value="Unassembled WGS sequence"/>
</dbReference>
<dbReference type="STRING" id="27342.A0A0H2RJW2"/>
<keyword evidence="11" id="KW-0472">Membrane</keyword>
<evidence type="ECO:0000256" key="9">
    <source>
        <dbReference type="PIRSR" id="PIRSR602401-1"/>
    </source>
</evidence>
<evidence type="ECO:0000313" key="12">
    <source>
        <dbReference type="EMBL" id="KLO09748.1"/>
    </source>
</evidence>
<dbReference type="CDD" id="cd11065">
    <property type="entry name" value="CYP64-like"/>
    <property type="match status" value="1"/>
</dbReference>
<evidence type="ECO:0000256" key="10">
    <source>
        <dbReference type="RuleBase" id="RU000461"/>
    </source>
</evidence>
<organism evidence="12 13">
    <name type="scientific">Schizopora paradoxa</name>
    <dbReference type="NCBI Taxonomy" id="27342"/>
    <lineage>
        <taxon>Eukaryota</taxon>
        <taxon>Fungi</taxon>
        <taxon>Dikarya</taxon>
        <taxon>Basidiomycota</taxon>
        <taxon>Agaricomycotina</taxon>
        <taxon>Agaricomycetes</taxon>
        <taxon>Hymenochaetales</taxon>
        <taxon>Schizoporaceae</taxon>
        <taxon>Schizopora</taxon>
    </lineage>
</organism>
<keyword evidence="5 9" id="KW-0479">Metal-binding</keyword>
<comment type="pathway">
    <text evidence="2">Secondary metabolite biosynthesis.</text>
</comment>
<dbReference type="PRINTS" id="PR00463">
    <property type="entry name" value="EP450I"/>
</dbReference>
<dbReference type="PANTHER" id="PTHR46300:SF7">
    <property type="entry name" value="P450, PUTATIVE (EUROFUNG)-RELATED"/>
    <property type="match status" value="1"/>
</dbReference>
<accession>A0A0H2RJW2</accession>
<evidence type="ECO:0000256" key="11">
    <source>
        <dbReference type="SAM" id="Phobius"/>
    </source>
</evidence>
<proteinExistence type="inferred from homology"/>
<feature type="binding site" description="axial binding residue" evidence="9">
    <location>
        <position position="444"/>
    </location>
    <ligand>
        <name>heme</name>
        <dbReference type="ChEBI" id="CHEBI:30413"/>
    </ligand>
    <ligandPart>
        <name>Fe</name>
        <dbReference type="ChEBI" id="CHEBI:18248"/>
    </ligandPart>
</feature>
<evidence type="ECO:0000256" key="7">
    <source>
        <dbReference type="ARBA" id="ARBA00023004"/>
    </source>
</evidence>
<dbReference type="InterPro" id="IPR036396">
    <property type="entry name" value="Cyt_P450_sf"/>
</dbReference>
<reference evidence="12 13" key="1">
    <citation type="submission" date="2015-04" db="EMBL/GenBank/DDBJ databases">
        <title>Complete genome sequence of Schizopora paradoxa KUC8140, a cosmopolitan wood degrader in East Asia.</title>
        <authorList>
            <consortium name="DOE Joint Genome Institute"/>
            <person name="Min B."/>
            <person name="Park H."/>
            <person name="Jang Y."/>
            <person name="Kim J.-J."/>
            <person name="Kim K.H."/>
            <person name="Pangilinan J."/>
            <person name="Lipzen A."/>
            <person name="Riley R."/>
            <person name="Grigoriev I.V."/>
            <person name="Spatafora J.W."/>
            <person name="Choi I.-G."/>
        </authorList>
    </citation>
    <scope>NUCLEOTIDE SEQUENCE [LARGE SCALE GENOMIC DNA]</scope>
    <source>
        <strain evidence="12 13">KUC8140</strain>
    </source>
</reference>
<keyword evidence="8 10" id="KW-0503">Monooxygenase</keyword>
<protein>
    <submittedName>
        <fullName evidence="12">Cytochrome P450</fullName>
    </submittedName>
</protein>
<keyword evidence="11" id="KW-1133">Transmembrane helix</keyword>
<comment type="cofactor">
    <cofactor evidence="1 9">
        <name>heme</name>
        <dbReference type="ChEBI" id="CHEBI:30413"/>
    </cofactor>
</comment>
<dbReference type="GO" id="GO:0016705">
    <property type="term" value="F:oxidoreductase activity, acting on paired donors, with incorporation or reduction of molecular oxygen"/>
    <property type="evidence" value="ECO:0007669"/>
    <property type="project" value="InterPro"/>
</dbReference>
<dbReference type="InterPro" id="IPR002401">
    <property type="entry name" value="Cyt_P450_E_grp-I"/>
</dbReference>
<keyword evidence="4 9" id="KW-0349">Heme</keyword>
<sequence length="514" mass="58109">MAKGAKRNCYRQSTMPLNPLLVVDCVVILLVAQWFAQLRRRRIEPLPPGPPGYPLIGNTLDMLGSEIWETARKWGEVFGGIIYLKSFGKVIVIINSYDIAVDLLEGRPLNYSDRPHAVMLKDLQHWDWLFSMLQYGAEWRKKRAPMQKFFETANLARFEDARKTEIQKFLRALLRDPKNYDTHTRACTASLIIRLVYGHEVTSPDDSYVTLAKHGFEYIAMALRPVKHVPKWIPGAGFQSIAEAGAKASRDMQYLPYYDARDKYFSGTAAESFTSQQIEDCLGVDGRVSKSDEENISAASGIFYVGGVDTSVTTLMSFFLAMTLYPEVQKRCQDEIDRVVGIDRLPGFVDNEKLPYCSAMCKELLRWKPAAILGLAHATREDDIYAGYRIPAKTTIVANIWAMLMDPKEYPEPEIFRPERFLPGSERVQRDPTKIAFGFGRRICPANKFAENNVLFITTHILAVFNILKVIGDDGEVIEPAPSFASDGIVRHTGRFECDIKPRSENTVALVALE</sequence>
<dbReference type="Gene3D" id="1.10.630.10">
    <property type="entry name" value="Cytochrome P450"/>
    <property type="match status" value="1"/>
</dbReference>
<keyword evidence="13" id="KW-1185">Reference proteome</keyword>
<comment type="similarity">
    <text evidence="3 10">Belongs to the cytochrome P450 family.</text>
</comment>